<dbReference type="OrthoDB" id="2266637at2759"/>
<sequence length="79" mass="9262">MYLIEIERIYAGVCLLFLPPYSPDLNPIEHAFACVKSWLRRHYERCQQSEDPELILYEACTEVTAAKACGWFRNCGYRV</sequence>
<gene>
    <name evidence="2" type="ORF">SISNIDRAFT_420153</name>
</gene>
<dbReference type="GO" id="GO:0003676">
    <property type="term" value="F:nucleic acid binding"/>
    <property type="evidence" value="ECO:0007669"/>
    <property type="project" value="InterPro"/>
</dbReference>
<dbReference type="PANTHER" id="PTHR46564">
    <property type="entry name" value="TRANSPOSASE"/>
    <property type="match status" value="1"/>
</dbReference>
<dbReference type="Proteomes" id="UP000076722">
    <property type="component" value="Unassembled WGS sequence"/>
</dbReference>
<proteinExistence type="predicted"/>
<dbReference type="EMBL" id="KV419459">
    <property type="protein sequence ID" value="KZS87011.1"/>
    <property type="molecule type" value="Genomic_DNA"/>
</dbReference>
<reference evidence="2 3" key="1">
    <citation type="journal article" date="2016" name="Mol. Biol. Evol.">
        <title>Comparative Genomics of Early-Diverging Mushroom-Forming Fungi Provides Insights into the Origins of Lignocellulose Decay Capabilities.</title>
        <authorList>
            <person name="Nagy L.G."/>
            <person name="Riley R."/>
            <person name="Tritt A."/>
            <person name="Adam C."/>
            <person name="Daum C."/>
            <person name="Floudas D."/>
            <person name="Sun H."/>
            <person name="Yadav J.S."/>
            <person name="Pangilinan J."/>
            <person name="Larsson K.H."/>
            <person name="Matsuura K."/>
            <person name="Barry K."/>
            <person name="Labutti K."/>
            <person name="Kuo R."/>
            <person name="Ohm R.A."/>
            <person name="Bhattacharya S.S."/>
            <person name="Shirouzu T."/>
            <person name="Yoshinaga Y."/>
            <person name="Martin F.M."/>
            <person name="Grigoriev I.V."/>
            <person name="Hibbett D.S."/>
        </authorList>
    </citation>
    <scope>NUCLEOTIDE SEQUENCE [LARGE SCALE GENOMIC DNA]</scope>
    <source>
        <strain evidence="2 3">HHB9708</strain>
    </source>
</reference>
<dbReference type="PANTHER" id="PTHR46564:SF1">
    <property type="entry name" value="TRANSPOSASE"/>
    <property type="match status" value="1"/>
</dbReference>
<dbReference type="STRING" id="1314777.A0A164MTA3"/>
<keyword evidence="3" id="KW-1185">Reference proteome</keyword>
<dbReference type="Pfam" id="PF13358">
    <property type="entry name" value="DDE_3"/>
    <property type="match status" value="1"/>
</dbReference>
<evidence type="ECO:0000259" key="1">
    <source>
        <dbReference type="Pfam" id="PF13358"/>
    </source>
</evidence>
<feature type="domain" description="Tc1-like transposase DDE" evidence="1">
    <location>
        <begin position="11"/>
        <end position="43"/>
    </location>
</feature>
<evidence type="ECO:0000313" key="2">
    <source>
        <dbReference type="EMBL" id="KZS87011.1"/>
    </source>
</evidence>
<dbReference type="InterPro" id="IPR036397">
    <property type="entry name" value="RNaseH_sf"/>
</dbReference>
<dbReference type="AlphaFoldDB" id="A0A164MTA3"/>
<evidence type="ECO:0000313" key="3">
    <source>
        <dbReference type="Proteomes" id="UP000076722"/>
    </source>
</evidence>
<dbReference type="Gene3D" id="3.30.420.10">
    <property type="entry name" value="Ribonuclease H-like superfamily/Ribonuclease H"/>
    <property type="match status" value="1"/>
</dbReference>
<protein>
    <recommendedName>
        <fullName evidence="1">Tc1-like transposase DDE domain-containing protein</fullName>
    </recommendedName>
</protein>
<accession>A0A164MTA3</accession>
<dbReference type="InterPro" id="IPR038717">
    <property type="entry name" value="Tc1-like_DDE_dom"/>
</dbReference>
<name>A0A164MTA3_9AGAM</name>
<organism evidence="2 3">
    <name type="scientific">Sistotremastrum niveocremeum HHB9708</name>
    <dbReference type="NCBI Taxonomy" id="1314777"/>
    <lineage>
        <taxon>Eukaryota</taxon>
        <taxon>Fungi</taxon>
        <taxon>Dikarya</taxon>
        <taxon>Basidiomycota</taxon>
        <taxon>Agaricomycotina</taxon>
        <taxon>Agaricomycetes</taxon>
        <taxon>Sistotremastrales</taxon>
        <taxon>Sistotremastraceae</taxon>
        <taxon>Sertulicium</taxon>
        <taxon>Sertulicium niveocremeum</taxon>
    </lineage>
</organism>